<reference evidence="2 3" key="1">
    <citation type="submission" date="2017-04" db="EMBL/GenBank/DDBJ databases">
        <authorList>
            <person name="Afonso C.L."/>
            <person name="Miller P.J."/>
            <person name="Scott M.A."/>
            <person name="Spackman E."/>
            <person name="Goraichik I."/>
            <person name="Dimitrov K.M."/>
            <person name="Suarez D.L."/>
            <person name="Swayne D.E."/>
        </authorList>
    </citation>
    <scope>NUCLEOTIDE SEQUENCE [LARGE SCALE GENOMIC DNA]</scope>
    <source>
        <strain evidence="2 3">A2P</strain>
    </source>
</reference>
<sequence>MSTSTIRRPPIRRVAFDALSLNELHDLLALRSRVFVVEQACPYPDIDGRDPGALHLIAVDNAGAIVGCARCLGPDGEISDPGGRDATVSFGRLAVDPSQRSTGLGRALVAESLAVLSERWPGRDVLIGAQLYLERFYGSFGFARVTEPYDDFGIPHIDMRLRR</sequence>
<evidence type="ECO:0000259" key="1">
    <source>
        <dbReference type="PROSITE" id="PS51186"/>
    </source>
</evidence>
<name>A0A1X7GMS4_9PROT</name>
<proteinExistence type="predicted"/>
<accession>A0A1X7GMS4</accession>
<dbReference type="PROSITE" id="PS51186">
    <property type="entry name" value="GNAT"/>
    <property type="match status" value="1"/>
</dbReference>
<dbReference type="STRING" id="286727.SAMN02982917_4060"/>
<dbReference type="Gene3D" id="3.40.630.30">
    <property type="match status" value="1"/>
</dbReference>
<gene>
    <name evidence="2" type="ORF">SAMN02982917_4060</name>
</gene>
<evidence type="ECO:0000313" key="2">
    <source>
        <dbReference type="EMBL" id="SMF72039.1"/>
    </source>
</evidence>
<dbReference type="CDD" id="cd04301">
    <property type="entry name" value="NAT_SF"/>
    <property type="match status" value="1"/>
</dbReference>
<dbReference type="AlphaFoldDB" id="A0A1X7GMS4"/>
<dbReference type="Pfam" id="PF13673">
    <property type="entry name" value="Acetyltransf_10"/>
    <property type="match status" value="1"/>
</dbReference>
<dbReference type="GO" id="GO:0016747">
    <property type="term" value="F:acyltransferase activity, transferring groups other than amino-acyl groups"/>
    <property type="evidence" value="ECO:0007669"/>
    <property type="project" value="InterPro"/>
</dbReference>
<dbReference type="SUPFAM" id="SSF55729">
    <property type="entry name" value="Acyl-CoA N-acyltransferases (Nat)"/>
    <property type="match status" value="1"/>
</dbReference>
<dbReference type="InterPro" id="IPR000182">
    <property type="entry name" value="GNAT_dom"/>
</dbReference>
<protein>
    <submittedName>
        <fullName evidence="2">ElaA protein</fullName>
    </submittedName>
</protein>
<dbReference type="EMBL" id="FXAK01000007">
    <property type="protein sequence ID" value="SMF72039.1"/>
    <property type="molecule type" value="Genomic_DNA"/>
</dbReference>
<dbReference type="RefSeq" id="WP_167393324.1">
    <property type="nucleotide sequence ID" value="NZ_FXAK01000007.1"/>
</dbReference>
<organism evidence="2 3">
    <name type="scientific">Azospirillum oryzae</name>
    <dbReference type="NCBI Taxonomy" id="286727"/>
    <lineage>
        <taxon>Bacteria</taxon>
        <taxon>Pseudomonadati</taxon>
        <taxon>Pseudomonadota</taxon>
        <taxon>Alphaproteobacteria</taxon>
        <taxon>Rhodospirillales</taxon>
        <taxon>Azospirillaceae</taxon>
        <taxon>Azospirillum</taxon>
    </lineage>
</organism>
<feature type="domain" description="N-acetyltransferase" evidence="1">
    <location>
        <begin position="14"/>
        <end position="163"/>
    </location>
</feature>
<dbReference type="InterPro" id="IPR016181">
    <property type="entry name" value="Acyl_CoA_acyltransferase"/>
</dbReference>
<dbReference type="Proteomes" id="UP000192936">
    <property type="component" value="Unassembled WGS sequence"/>
</dbReference>
<evidence type="ECO:0000313" key="3">
    <source>
        <dbReference type="Proteomes" id="UP000192936"/>
    </source>
</evidence>